<feature type="compositionally biased region" description="Gly residues" evidence="6">
    <location>
        <begin position="594"/>
        <end position="630"/>
    </location>
</feature>
<dbReference type="Pfam" id="PF01565">
    <property type="entry name" value="FAD_binding_4"/>
    <property type="match status" value="1"/>
</dbReference>
<dbReference type="GO" id="GO:0016491">
    <property type="term" value="F:oxidoreductase activity"/>
    <property type="evidence" value="ECO:0007669"/>
    <property type="project" value="UniProtKB-KW"/>
</dbReference>
<dbReference type="PROSITE" id="PS51387">
    <property type="entry name" value="FAD_PCMH"/>
    <property type="match status" value="1"/>
</dbReference>
<evidence type="ECO:0000259" key="7">
    <source>
        <dbReference type="PROSITE" id="PS51387"/>
    </source>
</evidence>
<comment type="caution">
    <text evidence="8">The sequence shown here is derived from an EMBL/GenBank/DDBJ whole genome shotgun (WGS) entry which is preliminary data.</text>
</comment>
<evidence type="ECO:0000313" key="8">
    <source>
        <dbReference type="EMBL" id="CAG8636222.1"/>
    </source>
</evidence>
<dbReference type="InterPro" id="IPR016166">
    <property type="entry name" value="FAD-bd_PCMH"/>
</dbReference>
<evidence type="ECO:0000256" key="5">
    <source>
        <dbReference type="ARBA" id="ARBA00023002"/>
    </source>
</evidence>
<protein>
    <submittedName>
        <fullName evidence="8">5528_t:CDS:1</fullName>
    </submittedName>
</protein>
<dbReference type="AlphaFoldDB" id="A0A9N9GZF3"/>
<evidence type="ECO:0000313" key="9">
    <source>
        <dbReference type="Proteomes" id="UP000789508"/>
    </source>
</evidence>
<dbReference type="Pfam" id="PF08031">
    <property type="entry name" value="BBE"/>
    <property type="match status" value="1"/>
</dbReference>
<dbReference type="OrthoDB" id="415825at2759"/>
<dbReference type="GO" id="GO:0071949">
    <property type="term" value="F:FAD binding"/>
    <property type="evidence" value="ECO:0007669"/>
    <property type="project" value="InterPro"/>
</dbReference>
<accession>A0A9N9GZF3</accession>
<dbReference type="SUPFAM" id="SSF56176">
    <property type="entry name" value="FAD-binding/transporter-associated domain-like"/>
    <property type="match status" value="1"/>
</dbReference>
<evidence type="ECO:0000256" key="6">
    <source>
        <dbReference type="SAM" id="MobiDB-lite"/>
    </source>
</evidence>
<feature type="compositionally biased region" description="Gly residues" evidence="6">
    <location>
        <begin position="565"/>
        <end position="575"/>
    </location>
</feature>
<evidence type="ECO:0000256" key="1">
    <source>
        <dbReference type="ARBA" id="ARBA00001974"/>
    </source>
</evidence>
<keyword evidence="3" id="KW-0285">Flavoprotein</keyword>
<evidence type="ECO:0000256" key="2">
    <source>
        <dbReference type="ARBA" id="ARBA00005466"/>
    </source>
</evidence>
<evidence type="ECO:0000256" key="3">
    <source>
        <dbReference type="ARBA" id="ARBA00022630"/>
    </source>
</evidence>
<dbReference type="Proteomes" id="UP000789508">
    <property type="component" value="Unassembled WGS sequence"/>
</dbReference>
<dbReference type="Gene3D" id="3.40.462.20">
    <property type="match status" value="1"/>
</dbReference>
<comment type="cofactor">
    <cofactor evidence="1">
        <name>FAD</name>
        <dbReference type="ChEBI" id="CHEBI:57692"/>
    </cofactor>
</comment>
<organism evidence="8 9">
    <name type="scientific">Ambispora leptoticha</name>
    <dbReference type="NCBI Taxonomy" id="144679"/>
    <lineage>
        <taxon>Eukaryota</taxon>
        <taxon>Fungi</taxon>
        <taxon>Fungi incertae sedis</taxon>
        <taxon>Mucoromycota</taxon>
        <taxon>Glomeromycotina</taxon>
        <taxon>Glomeromycetes</taxon>
        <taxon>Archaeosporales</taxon>
        <taxon>Ambisporaceae</taxon>
        <taxon>Ambispora</taxon>
    </lineage>
</organism>
<keyword evidence="5" id="KW-0560">Oxidoreductase</keyword>
<proteinExistence type="inferred from homology"/>
<feature type="domain" description="FAD-binding PCMH-type" evidence="7">
    <location>
        <begin position="74"/>
        <end position="245"/>
    </location>
</feature>
<dbReference type="InterPro" id="IPR016169">
    <property type="entry name" value="FAD-bd_PCMH_sub2"/>
</dbReference>
<reference evidence="8" key="1">
    <citation type="submission" date="2021-06" db="EMBL/GenBank/DDBJ databases">
        <authorList>
            <person name="Kallberg Y."/>
            <person name="Tangrot J."/>
            <person name="Rosling A."/>
        </authorList>
    </citation>
    <scope>NUCLEOTIDE SEQUENCE</scope>
    <source>
        <strain evidence="8">FL130A</strain>
    </source>
</reference>
<dbReference type="InterPro" id="IPR050416">
    <property type="entry name" value="FAD-linked_Oxidoreductase"/>
</dbReference>
<dbReference type="InterPro" id="IPR006094">
    <property type="entry name" value="Oxid_FAD_bind_N"/>
</dbReference>
<dbReference type="InterPro" id="IPR012951">
    <property type="entry name" value="BBE"/>
</dbReference>
<feature type="region of interest" description="Disordered" evidence="6">
    <location>
        <begin position="530"/>
        <end position="633"/>
    </location>
</feature>
<gene>
    <name evidence="8" type="ORF">ALEPTO_LOCUS9551</name>
</gene>
<dbReference type="InterPro" id="IPR036318">
    <property type="entry name" value="FAD-bd_PCMH-like_sf"/>
</dbReference>
<feature type="compositionally biased region" description="Gly residues" evidence="6">
    <location>
        <begin position="538"/>
        <end position="558"/>
    </location>
</feature>
<comment type="similarity">
    <text evidence="2">Belongs to the oxygen-dependent FAD-linked oxidoreductase family.</text>
</comment>
<name>A0A9N9GZF3_9GLOM</name>
<dbReference type="EMBL" id="CAJVPS010007585">
    <property type="protein sequence ID" value="CAG8636222.1"/>
    <property type="molecule type" value="Genomic_DNA"/>
</dbReference>
<evidence type="ECO:0000256" key="4">
    <source>
        <dbReference type="ARBA" id="ARBA00022827"/>
    </source>
</evidence>
<dbReference type="Gene3D" id="3.30.465.10">
    <property type="match status" value="1"/>
</dbReference>
<keyword evidence="9" id="KW-1185">Reference proteome</keyword>
<keyword evidence="4" id="KW-0274">FAD</keyword>
<sequence length="729" mass="76430">MTRNGSIISPFYCGCLGVIILLLSVVIGTNTVSADFNPSSFKSVEDCIKGTGSYIILSSDPGYQDARSGERIRVPTFPKAISYPSNSSQVSWLVKCSTHFSFRPVPRNGGHSSEGYSSVNNSVVIDISYIDFVSVDNSTKTAWVGGGIRLGPLYLKLDQAGFTIVSGLHPTIGLSGIIASGGWGLQSRKYGVTGDFAYEAEVVTADGNILTVNNNSYSDLFWALRGGGGGTYGIVTGWRLNLIDAWNNVTVWHIGYPTSYVKQAITAWTKWAWKERNDMTSILTITHDGSGTSEHDFGVKIRGHFLGTIDELLAIIANSGVDNITQLACVEYMSCNNMGSRAYFLGDDYNCSRIDLFNIGDQPYASYNYSLSMASSIVTNNSMTTTYSVTYNGGAGTVTNDTISGIPAGPKQIRELEKSKSMYFNVEFTDDQLNVIVALINDLPFGAFAQFDSYGGILATQDTNFTAFRHRKNTAFHLQIGVALTGNSANDSVFYEWIKKWDTQVRIFSNGFSYVVSYIFEYPSLYEHSSSGSSSSSGGTGSGTSSSGSGGGNGGTSGSGTSSNGSGGGNGGTSGSGTSSNGSGGSNGGSASSGNGGTSGGGTSSNGSGGGNGGGASGGNGGTSGSGSSSGGSTSTSQSASYIYFGENAPRLNIIKAKYDSQGVFTNTLVQALTGKGDCNCSDKSGPGIRSDAITTVKPPSYYLITFAWAISLTFCVFKMNQYTMPFNE</sequence>
<dbReference type="PANTHER" id="PTHR42973:SF39">
    <property type="entry name" value="FAD-BINDING PCMH-TYPE DOMAIN-CONTAINING PROTEIN"/>
    <property type="match status" value="1"/>
</dbReference>
<dbReference type="PANTHER" id="PTHR42973">
    <property type="entry name" value="BINDING OXIDOREDUCTASE, PUTATIVE (AFU_ORTHOLOGUE AFUA_1G17690)-RELATED"/>
    <property type="match status" value="1"/>
</dbReference>